<dbReference type="RefSeq" id="WP_115816771.1">
    <property type="nucleotide sequence ID" value="NZ_QRDV01000002.1"/>
</dbReference>
<evidence type="ECO:0000256" key="6">
    <source>
        <dbReference type="ARBA" id="ARBA00022630"/>
    </source>
</evidence>
<evidence type="ECO:0000256" key="7">
    <source>
        <dbReference type="ARBA" id="ARBA00022827"/>
    </source>
</evidence>
<dbReference type="Gene3D" id="3.50.50.60">
    <property type="entry name" value="FAD/NAD(P)-binding domain"/>
    <property type="match status" value="1"/>
</dbReference>
<dbReference type="GO" id="GO:0008924">
    <property type="term" value="F:L-malate dehydrogenase (quinone) activity"/>
    <property type="evidence" value="ECO:0007669"/>
    <property type="project" value="UniProtKB-UniRule"/>
</dbReference>
<name>A0A3D9H7M0_9FLAO</name>
<dbReference type="PANTHER" id="PTHR43104">
    <property type="entry name" value="L-2-HYDROXYGLUTARATE DEHYDROGENASE, MITOCHONDRIAL"/>
    <property type="match status" value="1"/>
</dbReference>
<organism evidence="10 11">
    <name type="scientific">Winogradskyella eximia</name>
    <dbReference type="NCBI Taxonomy" id="262006"/>
    <lineage>
        <taxon>Bacteria</taxon>
        <taxon>Pseudomonadati</taxon>
        <taxon>Bacteroidota</taxon>
        <taxon>Flavobacteriia</taxon>
        <taxon>Flavobacteriales</taxon>
        <taxon>Flavobacteriaceae</taxon>
        <taxon>Winogradskyella</taxon>
    </lineage>
</organism>
<keyword evidence="7 9" id="KW-0274">FAD</keyword>
<protein>
    <recommendedName>
        <fullName evidence="9">Probable malate:quinone oxidoreductase</fullName>
        <ecNumber evidence="9">1.1.5.4</ecNumber>
    </recommendedName>
    <alternativeName>
        <fullName evidence="9">MQO</fullName>
    </alternativeName>
    <alternativeName>
        <fullName evidence="9">Malate dehydrogenase [quinone]</fullName>
    </alternativeName>
</protein>
<dbReference type="Pfam" id="PF06039">
    <property type="entry name" value="Mqo"/>
    <property type="match status" value="1"/>
</dbReference>
<evidence type="ECO:0000313" key="11">
    <source>
        <dbReference type="Proteomes" id="UP000256980"/>
    </source>
</evidence>
<dbReference type="GO" id="GO:0047545">
    <property type="term" value="F:(S)-2-hydroxyglutarate dehydrogenase activity"/>
    <property type="evidence" value="ECO:0007669"/>
    <property type="project" value="TreeGrafter"/>
</dbReference>
<evidence type="ECO:0000256" key="9">
    <source>
        <dbReference type="HAMAP-Rule" id="MF_00212"/>
    </source>
</evidence>
<evidence type="ECO:0000256" key="1">
    <source>
        <dbReference type="ARBA" id="ARBA00001139"/>
    </source>
</evidence>
<dbReference type="UniPathway" id="UPA00223">
    <property type="reaction ID" value="UER01008"/>
</dbReference>
<proteinExistence type="inferred from homology"/>
<accession>A0A3D9H7M0</accession>
<comment type="caution">
    <text evidence="10">The sequence shown here is derived from an EMBL/GenBank/DDBJ whole genome shotgun (WGS) entry which is preliminary data.</text>
</comment>
<gene>
    <name evidence="9" type="primary">mqo</name>
    <name evidence="10" type="ORF">DFQ10_102345</name>
</gene>
<dbReference type="NCBIfam" id="NF009875">
    <property type="entry name" value="PRK13339.1"/>
    <property type="match status" value="1"/>
</dbReference>
<comment type="similarity">
    <text evidence="4 9">Belongs to the MQO family.</text>
</comment>
<evidence type="ECO:0000256" key="8">
    <source>
        <dbReference type="ARBA" id="ARBA00023002"/>
    </source>
</evidence>
<dbReference type="GO" id="GO:0006099">
    <property type="term" value="P:tricarboxylic acid cycle"/>
    <property type="evidence" value="ECO:0007669"/>
    <property type="project" value="UniProtKB-UniRule"/>
</dbReference>
<dbReference type="NCBIfam" id="NF003611">
    <property type="entry name" value="PRK05257.3-2"/>
    <property type="match status" value="1"/>
</dbReference>
<dbReference type="Proteomes" id="UP000256980">
    <property type="component" value="Unassembled WGS sequence"/>
</dbReference>
<dbReference type="InterPro" id="IPR036188">
    <property type="entry name" value="FAD/NAD-bd_sf"/>
</dbReference>
<dbReference type="AlphaFoldDB" id="A0A3D9H7M0"/>
<dbReference type="EMBL" id="QRDV01000002">
    <property type="protein sequence ID" value="RED45472.1"/>
    <property type="molecule type" value="Genomic_DNA"/>
</dbReference>
<dbReference type="InterPro" id="IPR006231">
    <property type="entry name" value="MQO"/>
</dbReference>
<keyword evidence="6 9" id="KW-0285">Flavoprotein</keyword>
<dbReference type="PANTHER" id="PTHR43104:SF2">
    <property type="entry name" value="L-2-HYDROXYGLUTARATE DEHYDROGENASE, MITOCHONDRIAL"/>
    <property type="match status" value="1"/>
</dbReference>
<comment type="cofactor">
    <cofactor evidence="2 9">
        <name>FAD</name>
        <dbReference type="ChEBI" id="CHEBI:57692"/>
    </cofactor>
</comment>
<evidence type="ECO:0000256" key="5">
    <source>
        <dbReference type="ARBA" id="ARBA00022532"/>
    </source>
</evidence>
<dbReference type="OrthoDB" id="9763983at2"/>
<comment type="catalytic activity">
    <reaction evidence="1 9">
        <text>(S)-malate + a quinone = a quinol + oxaloacetate</text>
        <dbReference type="Rhea" id="RHEA:46012"/>
        <dbReference type="ChEBI" id="CHEBI:15589"/>
        <dbReference type="ChEBI" id="CHEBI:16452"/>
        <dbReference type="ChEBI" id="CHEBI:24646"/>
        <dbReference type="ChEBI" id="CHEBI:132124"/>
        <dbReference type="EC" id="1.1.5.4"/>
    </reaction>
</comment>
<evidence type="ECO:0000256" key="3">
    <source>
        <dbReference type="ARBA" id="ARBA00005012"/>
    </source>
</evidence>
<keyword evidence="11" id="KW-1185">Reference proteome</keyword>
<evidence type="ECO:0000256" key="4">
    <source>
        <dbReference type="ARBA" id="ARBA00006389"/>
    </source>
</evidence>
<dbReference type="EC" id="1.1.5.4" evidence="9"/>
<evidence type="ECO:0000313" key="10">
    <source>
        <dbReference type="EMBL" id="RED45472.1"/>
    </source>
</evidence>
<dbReference type="NCBIfam" id="NF003606">
    <property type="entry name" value="PRK05257.2-1"/>
    <property type="match status" value="1"/>
</dbReference>
<keyword evidence="5 9" id="KW-0816">Tricarboxylic acid cycle</keyword>
<keyword evidence="8 9" id="KW-0560">Oxidoreductase</keyword>
<dbReference type="SUPFAM" id="SSF51905">
    <property type="entry name" value="FAD/NAD(P)-binding domain"/>
    <property type="match status" value="1"/>
</dbReference>
<evidence type="ECO:0000256" key="2">
    <source>
        <dbReference type="ARBA" id="ARBA00001974"/>
    </source>
</evidence>
<dbReference type="NCBIfam" id="TIGR01320">
    <property type="entry name" value="mal_quin_oxido"/>
    <property type="match status" value="1"/>
</dbReference>
<comment type="pathway">
    <text evidence="3 9">Carbohydrate metabolism; tricarboxylic acid cycle; oxaloacetate from (S)-malate (quinone route): step 1/1.</text>
</comment>
<reference evidence="10 11" key="1">
    <citation type="submission" date="2018-07" db="EMBL/GenBank/DDBJ databases">
        <title>Genomic Encyclopedia of Type Strains, Phase III (KMG-III): the genomes of soil and plant-associated and newly described type strains.</title>
        <authorList>
            <person name="Whitman W."/>
        </authorList>
    </citation>
    <scope>NUCLEOTIDE SEQUENCE [LARGE SCALE GENOMIC DNA]</scope>
    <source>
        <strain evidence="10 11">CECT 7946</strain>
    </source>
</reference>
<sequence length="495" mass="56066">MTKKIETNVEYDLICVGGGIMSATLALISKILQPELKVLIVERLDTVAQESSAAWNNAGTGHSALCELNYCPQEENGSVSIKKAIEICKQFEVSKQFWSFLVEEGLIDNPEDFIKNVPHHSWVTGKENSDYLEARFKAFKEHYLFDSIEFTRDIDKMKSWFPLIAEERSSEEEMAASRIERGAEVNYGNLTKQLFHILETKYNTPVHCNMEVQDVDPSPDIDWTVELKDLKTKEEHHIESKHVFIGAGGASLLLLQKVEIEEKEGYGGFPVSGEWLVCRNEAIIKQHNAKVYSKAGPNDPPMSTPHLDTRYIDGKRELLFGPFAGFSPKFLKEGSNFDLLKSIQFDNLSPMLGAFWHNLPLTKYLVEQVSMNHDDRMDELRKFYKNAKSEDWVLLVAGQRVQIIKKDEYEGGKLQFGTEVVSSKNGSITCLLGASPGASTATHVMMSVLEKAFPEILISEKGKQLLRKMLPMYNTELTKELFEVQLEKSKKALKL</sequence>
<dbReference type="HAMAP" id="MF_00212">
    <property type="entry name" value="MQO"/>
    <property type="match status" value="1"/>
</dbReference>